<feature type="non-terminal residue" evidence="1">
    <location>
        <position position="1"/>
    </location>
</feature>
<dbReference type="EMBL" id="JP021832">
    <property type="protein sequence ID" value="AES10430.1"/>
    <property type="molecule type" value="mRNA"/>
</dbReference>
<dbReference type="AlphaFoldDB" id="G9KZV1"/>
<accession>G9KZV1</accession>
<organism evidence="1">
    <name type="scientific">Mustela putorius furo</name>
    <name type="common">European domestic ferret</name>
    <name type="synonym">Mustela furo</name>
    <dbReference type="NCBI Taxonomy" id="9669"/>
    <lineage>
        <taxon>Eukaryota</taxon>
        <taxon>Metazoa</taxon>
        <taxon>Chordata</taxon>
        <taxon>Craniata</taxon>
        <taxon>Vertebrata</taxon>
        <taxon>Euteleostomi</taxon>
        <taxon>Mammalia</taxon>
        <taxon>Eutheria</taxon>
        <taxon>Laurasiatheria</taxon>
        <taxon>Carnivora</taxon>
        <taxon>Caniformia</taxon>
        <taxon>Musteloidea</taxon>
        <taxon>Mustelidae</taxon>
        <taxon>Mustelinae</taxon>
        <taxon>Mustela</taxon>
    </lineage>
</organism>
<feature type="non-terminal residue" evidence="1">
    <location>
        <position position="77"/>
    </location>
</feature>
<reference evidence="1" key="1">
    <citation type="journal article" date="2013" name="J. Virol.">
        <title>Sequencing, annotation, and characterization of the influenza ferret infectome.</title>
        <authorList>
            <person name="Leon A.J."/>
            <person name="Banner D."/>
            <person name="Xu L."/>
            <person name="Ran L."/>
            <person name="Peng Z."/>
            <person name="Yi K."/>
            <person name="Chen C."/>
            <person name="Xu F."/>
            <person name="Huang J."/>
            <person name="Zhao Z."/>
            <person name="Lin Z."/>
            <person name="Huang S.H."/>
            <person name="Fang Y."/>
            <person name="Kelvin A.A."/>
            <person name="Ross T.M."/>
            <person name="Farooqui A."/>
            <person name="Kelvin D.J."/>
        </authorList>
    </citation>
    <scope>NUCLEOTIDE SEQUENCE</scope>
    <source>
        <tissue evidence="1">Lungs</tissue>
    </source>
</reference>
<dbReference type="GO" id="GO:0016301">
    <property type="term" value="F:kinase activity"/>
    <property type="evidence" value="ECO:0007669"/>
    <property type="project" value="UniProtKB-KW"/>
</dbReference>
<proteinExistence type="evidence at transcript level"/>
<keyword evidence="1" id="KW-0808">Transferase</keyword>
<name>G9KZV1_MUSPF</name>
<evidence type="ECO:0000313" key="1">
    <source>
        <dbReference type="EMBL" id="AES10430.1"/>
    </source>
</evidence>
<sequence length="77" mass="8151">AELGCAGRAGLARVPLLERVSGQRGRSATFLGRCLLNEWEPLRALLLRSACPNSDFSSSSSSSSSSCCRRGCCCGRL</sequence>
<protein>
    <submittedName>
        <fullName evidence="1">5'-AMP-activated protein kinase catalytic subunit alpha-2-like protein</fullName>
    </submittedName>
</protein>
<keyword evidence="1" id="KW-0418">Kinase</keyword>